<accession>A0ACC0FPT8</accession>
<protein>
    <submittedName>
        <fullName evidence="1">Deoxyhypusine synthase</fullName>
    </submittedName>
</protein>
<reference evidence="1 2" key="1">
    <citation type="journal article" date="2022" name="Plant J.">
        <title>Chromosome-level genome of Camellia lanceoleosa provides a valuable resource for understanding genome evolution and self-incompatibility.</title>
        <authorList>
            <person name="Gong W."/>
            <person name="Xiao S."/>
            <person name="Wang L."/>
            <person name="Liao Z."/>
            <person name="Chang Y."/>
            <person name="Mo W."/>
            <person name="Hu G."/>
            <person name="Li W."/>
            <person name="Zhao G."/>
            <person name="Zhu H."/>
            <person name="Hu X."/>
            <person name="Ji K."/>
            <person name="Xiang X."/>
            <person name="Song Q."/>
            <person name="Yuan D."/>
            <person name="Jin S."/>
            <person name="Zhang L."/>
        </authorList>
    </citation>
    <scope>NUCLEOTIDE SEQUENCE [LARGE SCALE GENOMIC DNA]</scope>
    <source>
        <strain evidence="1">SQ_2022a</strain>
    </source>
</reference>
<keyword evidence="2" id="KW-1185">Reference proteome</keyword>
<organism evidence="1 2">
    <name type="scientific">Camellia lanceoleosa</name>
    <dbReference type="NCBI Taxonomy" id="1840588"/>
    <lineage>
        <taxon>Eukaryota</taxon>
        <taxon>Viridiplantae</taxon>
        <taxon>Streptophyta</taxon>
        <taxon>Embryophyta</taxon>
        <taxon>Tracheophyta</taxon>
        <taxon>Spermatophyta</taxon>
        <taxon>Magnoliopsida</taxon>
        <taxon>eudicotyledons</taxon>
        <taxon>Gunneridae</taxon>
        <taxon>Pentapetalae</taxon>
        <taxon>asterids</taxon>
        <taxon>Ericales</taxon>
        <taxon>Theaceae</taxon>
        <taxon>Camellia</taxon>
    </lineage>
</organism>
<comment type="caution">
    <text evidence="1">The sequence shown here is derived from an EMBL/GenBank/DDBJ whole genome shotgun (WGS) entry which is preliminary data.</text>
</comment>
<evidence type="ECO:0000313" key="2">
    <source>
        <dbReference type="Proteomes" id="UP001060215"/>
    </source>
</evidence>
<name>A0ACC0FPT8_9ERIC</name>
<proteinExistence type="predicted"/>
<sequence>MGKSMENDVLALAHTAVFRESKNLEGSCIKIKGYDFNQGVNYSELIRSMVSTGFQASNLGDAIDIINQMIELHGKLLPQGGGSVGIRDSSPPWISLQWSYCVIIKLKQNDLDWRLSHEAPSQDCKEEEKETLYREPVKCKVFLGFTSNLISSLSEKPFAILLSIAWLFAIGHSTDLSSYVLIRLQIDVLVTTMGGIEEDLIKCLAPTYKGRSDIWLWSWAENWGSQESGIISGFLRRPHSPIQKNGDTVHVNQVMNQHGTTTVEAPRPPLPPRLESEPTVMHNHSTCGAHNGKTTTLVSTPSLTESIETLLSLNIPFMHTPLIPSFGSITIPSPSTPNESGPYTHSMRPSSTHSGLPYFVTEPSDSPTSQDHSRSLLPSQNELQIQSGPNSPSKPASEMLALAILEAPEILLSSVYTGLSLKRKALDEPLNFSPQPNSSNWSTSPGCSRV</sequence>
<evidence type="ECO:0000313" key="1">
    <source>
        <dbReference type="EMBL" id="KAI7990040.1"/>
    </source>
</evidence>
<dbReference type="EMBL" id="CM045771">
    <property type="protein sequence ID" value="KAI7990040.1"/>
    <property type="molecule type" value="Genomic_DNA"/>
</dbReference>
<gene>
    <name evidence="1" type="ORF">LOK49_LG13G00760</name>
</gene>
<dbReference type="Proteomes" id="UP001060215">
    <property type="component" value="Chromosome 14"/>
</dbReference>